<dbReference type="InterPro" id="IPR008638">
    <property type="entry name" value="FhaB/CdiA-like_TPS"/>
</dbReference>
<dbReference type="AlphaFoldDB" id="A0A3D8IXV2"/>
<dbReference type="Proteomes" id="UP000257067">
    <property type="component" value="Unassembled WGS sequence"/>
</dbReference>
<keyword evidence="1" id="KW-0732">Signal</keyword>
<feature type="chain" id="PRO_5017591243" description="Filamentous haemagglutinin FhaB/tRNA nuclease CdiA-like TPS domain-containing protein" evidence="1">
    <location>
        <begin position="24"/>
        <end position="1042"/>
    </location>
</feature>
<dbReference type="RefSeq" id="WP_115585102.1">
    <property type="nucleotide sequence ID" value="NZ_NXLU01000001.1"/>
</dbReference>
<dbReference type="EMBL" id="NXLU01000001">
    <property type="protein sequence ID" value="RDU70088.1"/>
    <property type="molecule type" value="Genomic_DNA"/>
</dbReference>
<dbReference type="InterPro" id="IPR025157">
    <property type="entry name" value="Hemagglutinin_rpt"/>
</dbReference>
<evidence type="ECO:0000313" key="4">
    <source>
        <dbReference type="Proteomes" id="UP000257067"/>
    </source>
</evidence>
<evidence type="ECO:0000259" key="2">
    <source>
        <dbReference type="SMART" id="SM00912"/>
    </source>
</evidence>
<dbReference type="SUPFAM" id="SSF51126">
    <property type="entry name" value="Pectin lyase-like"/>
    <property type="match status" value="1"/>
</dbReference>
<dbReference type="SMART" id="SM00912">
    <property type="entry name" value="Haemagg_act"/>
    <property type="match status" value="1"/>
</dbReference>
<keyword evidence="4" id="KW-1185">Reference proteome</keyword>
<gene>
    <name evidence="3" type="ORF">CQA62_01355</name>
</gene>
<dbReference type="Pfam" id="PF05860">
    <property type="entry name" value="TPS"/>
    <property type="match status" value="1"/>
</dbReference>
<protein>
    <recommendedName>
        <fullName evidence="2">Filamentous haemagglutinin FhaB/tRNA nuclease CdiA-like TPS domain-containing protein</fullName>
    </recommendedName>
</protein>
<reference evidence="3 4" key="1">
    <citation type="submission" date="2018-04" db="EMBL/GenBank/DDBJ databases">
        <title>Novel Campyloabacter and Helicobacter Species and Strains.</title>
        <authorList>
            <person name="Mannion A.J."/>
            <person name="Shen Z."/>
            <person name="Fox J.G."/>
        </authorList>
    </citation>
    <scope>NUCLEOTIDE SEQUENCE [LARGE SCALE GENOMIC DNA]</scope>
    <source>
        <strain evidence="3 4">ATCC 700242</strain>
    </source>
</reference>
<dbReference type="InterPro" id="IPR011050">
    <property type="entry name" value="Pectin_lyase_fold/virulence"/>
</dbReference>
<comment type="caution">
    <text evidence="3">The sequence shown here is derived from an EMBL/GenBank/DDBJ whole genome shotgun (WGS) entry which is preliminary data.</text>
</comment>
<dbReference type="NCBIfam" id="TIGR01901">
    <property type="entry name" value="adhes_NPXG"/>
    <property type="match status" value="1"/>
</dbReference>
<sequence>MLSPKQRVSLALSSLLISSQVYAIDVSYQSHIKPSAVALDALRHKGNNTPKIKESSNGISVIDIADANNAGISNNYFTDFNVGKEGLIFNNSKDLFVNTTLAGYINGNSNLSNEASLILTQVTGSNPSSLLGVMEIAGKRADLIIANPNGITCNGCGVLNAKSFTLSTGVISQEEINRVDHINELNKTLTMMTQRGHINIEALNTSNTAKLNIIAKSASVKGNLIANDLRLILGENKVFFDLSNKSDASLLLYEAITTKNAKGEEQKALALDVTHLGSVVANSIYLVATDEGVGVRNSGTLATTGSKIKGDGGFVIDVNGIVTISAPENAKSTLDQESISPTLSSSANLDIRAKELHNGSIISANTDVNITAEKVENISRYEVKEVVTSYTEDSWYVNMGTNKIFDKRWKVEEQVQNYSPAIIQAGNNLTITAGSITNDMGNLNATNEAVFKTKESFINKAPELKVKVYRHHYKRRNIDTKIVETYHEEIENSWYAQNNLPQYNLQNLLLCNQEKILSNALIFASTPNYTQESREEYVSLSSYLASDSYKEYVKSHYHRDPNYSNALLQKEIELAVLKETYRQQNTQALNSAFENLERRLQEIKEAKQNIDPNTLTSAGISAESVKIEGGEITNSALIEAGYIAIIGDKVFNENGEITSRGDLNIQAGDFKNFGADLIAGNDLTINADNVEIGTIRFKTSDLGSVGNKTSDLFGNNITITSNSDATFTSVNMEANNNLSINAKDNILFDTAQNISITQTSSSKTKIGWFKTTKTTITTTTTTKTNIANSLKGNNISISAGNNLKGFNIKTDAKENLALNAGGDLTLSTKEDEKNIEEHKVEKSFGFKTHKESNPIRKSVGISLGYTQTTTDTNTTITTHNNQTLSAKNISLTSGKTARLESIDTKSENISIQAKDITITAKEDKFEETIDKKEEFWGLGVSVGVNTYIPSLEVGGGFANTEISSQDSLYRTSASSANINAKNITITTADKKGNPQGDINIIGSNLKGDEMALLGKNIRIKAYETKYKQTHTSTSKTKFQLGM</sequence>
<name>A0A3D8IXV2_9HELI</name>
<dbReference type="GO" id="GO:0003824">
    <property type="term" value="F:catalytic activity"/>
    <property type="evidence" value="ECO:0007669"/>
    <property type="project" value="UniProtKB-ARBA"/>
</dbReference>
<organism evidence="3 4">
    <name type="scientific">Helicobacter cholecystus</name>
    <dbReference type="NCBI Taxonomy" id="45498"/>
    <lineage>
        <taxon>Bacteria</taxon>
        <taxon>Pseudomonadati</taxon>
        <taxon>Campylobacterota</taxon>
        <taxon>Epsilonproteobacteria</taxon>
        <taxon>Campylobacterales</taxon>
        <taxon>Helicobacteraceae</taxon>
        <taxon>Helicobacter</taxon>
    </lineage>
</organism>
<dbReference type="Pfam" id="PF13332">
    <property type="entry name" value="Fil_haemagg_2"/>
    <property type="match status" value="3"/>
</dbReference>
<dbReference type="Gene3D" id="2.160.20.10">
    <property type="entry name" value="Single-stranded right-handed beta-helix, Pectin lyase-like"/>
    <property type="match status" value="1"/>
</dbReference>
<accession>A0A3D8IXV2</accession>
<evidence type="ECO:0000313" key="3">
    <source>
        <dbReference type="EMBL" id="RDU70088.1"/>
    </source>
</evidence>
<feature type="signal peptide" evidence="1">
    <location>
        <begin position="1"/>
        <end position="23"/>
    </location>
</feature>
<proteinExistence type="predicted"/>
<evidence type="ECO:0000256" key="1">
    <source>
        <dbReference type="SAM" id="SignalP"/>
    </source>
</evidence>
<feature type="domain" description="Filamentous haemagglutinin FhaB/tRNA nuclease CdiA-like TPS" evidence="2">
    <location>
        <begin position="56"/>
        <end position="175"/>
    </location>
</feature>
<dbReference type="InterPro" id="IPR012334">
    <property type="entry name" value="Pectin_lyas_fold"/>
</dbReference>